<accession>A0A8R7TEA6</accession>
<keyword evidence="2" id="KW-1185">Reference proteome</keyword>
<name>A0A8R7TEA6_TRIUA</name>
<dbReference type="AlphaFoldDB" id="A0A8R7TEA6"/>
<evidence type="ECO:0000313" key="2">
    <source>
        <dbReference type="Proteomes" id="UP000015106"/>
    </source>
</evidence>
<dbReference type="Proteomes" id="UP000015106">
    <property type="component" value="Chromosome 2"/>
</dbReference>
<reference evidence="1" key="3">
    <citation type="submission" date="2022-06" db="UniProtKB">
        <authorList>
            <consortium name="EnsemblPlants"/>
        </authorList>
    </citation>
    <scope>IDENTIFICATION</scope>
</reference>
<organism evidence="1 2">
    <name type="scientific">Triticum urartu</name>
    <name type="common">Red wild einkorn</name>
    <name type="synonym">Crithodium urartu</name>
    <dbReference type="NCBI Taxonomy" id="4572"/>
    <lineage>
        <taxon>Eukaryota</taxon>
        <taxon>Viridiplantae</taxon>
        <taxon>Streptophyta</taxon>
        <taxon>Embryophyta</taxon>
        <taxon>Tracheophyta</taxon>
        <taxon>Spermatophyta</taxon>
        <taxon>Magnoliopsida</taxon>
        <taxon>Liliopsida</taxon>
        <taxon>Poales</taxon>
        <taxon>Poaceae</taxon>
        <taxon>BOP clade</taxon>
        <taxon>Pooideae</taxon>
        <taxon>Triticodae</taxon>
        <taxon>Triticeae</taxon>
        <taxon>Triticinae</taxon>
        <taxon>Triticum</taxon>
    </lineage>
</organism>
<dbReference type="Gramene" id="TuG1812G0200001415.01.T01">
    <property type="protein sequence ID" value="TuG1812G0200001415.01.T01.cds400006"/>
    <property type="gene ID" value="TuG1812G0200001415.01"/>
</dbReference>
<sequence>MPHVWGGSELLARRVAQTSCVWTCEQFECSPTQGRVGCFLTTRLVSSGIHLCHTCGSYRRPKFVLLKLKRD</sequence>
<reference evidence="2" key="1">
    <citation type="journal article" date="2013" name="Nature">
        <title>Draft genome of the wheat A-genome progenitor Triticum urartu.</title>
        <authorList>
            <person name="Ling H.Q."/>
            <person name="Zhao S."/>
            <person name="Liu D."/>
            <person name="Wang J."/>
            <person name="Sun H."/>
            <person name="Zhang C."/>
            <person name="Fan H."/>
            <person name="Li D."/>
            <person name="Dong L."/>
            <person name="Tao Y."/>
            <person name="Gao C."/>
            <person name="Wu H."/>
            <person name="Li Y."/>
            <person name="Cui Y."/>
            <person name="Guo X."/>
            <person name="Zheng S."/>
            <person name="Wang B."/>
            <person name="Yu K."/>
            <person name="Liang Q."/>
            <person name="Yang W."/>
            <person name="Lou X."/>
            <person name="Chen J."/>
            <person name="Feng M."/>
            <person name="Jian J."/>
            <person name="Zhang X."/>
            <person name="Luo G."/>
            <person name="Jiang Y."/>
            <person name="Liu J."/>
            <person name="Wang Z."/>
            <person name="Sha Y."/>
            <person name="Zhang B."/>
            <person name="Wu H."/>
            <person name="Tang D."/>
            <person name="Shen Q."/>
            <person name="Xue P."/>
            <person name="Zou S."/>
            <person name="Wang X."/>
            <person name="Liu X."/>
            <person name="Wang F."/>
            <person name="Yang Y."/>
            <person name="An X."/>
            <person name="Dong Z."/>
            <person name="Zhang K."/>
            <person name="Zhang X."/>
            <person name="Luo M.C."/>
            <person name="Dvorak J."/>
            <person name="Tong Y."/>
            <person name="Wang J."/>
            <person name="Yang H."/>
            <person name="Li Z."/>
            <person name="Wang D."/>
            <person name="Zhang A."/>
            <person name="Wang J."/>
        </authorList>
    </citation>
    <scope>NUCLEOTIDE SEQUENCE</scope>
    <source>
        <strain evidence="2">cv. G1812</strain>
    </source>
</reference>
<evidence type="ECO:0000313" key="1">
    <source>
        <dbReference type="EnsemblPlants" id="TuG1812G0200001415.01.T01.cds400006"/>
    </source>
</evidence>
<proteinExistence type="predicted"/>
<dbReference type="EnsemblPlants" id="TuG1812G0200001415.01.T01">
    <property type="protein sequence ID" value="TuG1812G0200001415.01.T01.cds400006"/>
    <property type="gene ID" value="TuG1812G0200001415.01"/>
</dbReference>
<protein>
    <submittedName>
        <fullName evidence="1">Uncharacterized protein</fullName>
    </submittedName>
</protein>
<reference evidence="1" key="2">
    <citation type="submission" date="2018-03" db="EMBL/GenBank/DDBJ databases">
        <title>The Triticum urartu genome reveals the dynamic nature of wheat genome evolution.</title>
        <authorList>
            <person name="Ling H."/>
            <person name="Ma B."/>
            <person name="Shi X."/>
            <person name="Liu H."/>
            <person name="Dong L."/>
            <person name="Sun H."/>
            <person name="Cao Y."/>
            <person name="Gao Q."/>
            <person name="Zheng S."/>
            <person name="Li Y."/>
            <person name="Yu Y."/>
            <person name="Du H."/>
            <person name="Qi M."/>
            <person name="Li Y."/>
            <person name="Yu H."/>
            <person name="Cui Y."/>
            <person name="Wang N."/>
            <person name="Chen C."/>
            <person name="Wu H."/>
            <person name="Zhao Y."/>
            <person name="Zhang J."/>
            <person name="Li Y."/>
            <person name="Zhou W."/>
            <person name="Zhang B."/>
            <person name="Hu W."/>
            <person name="Eijk M."/>
            <person name="Tang J."/>
            <person name="Witsenboer H."/>
            <person name="Zhao S."/>
            <person name="Li Z."/>
            <person name="Zhang A."/>
            <person name="Wang D."/>
            <person name="Liang C."/>
        </authorList>
    </citation>
    <scope>NUCLEOTIDE SEQUENCE [LARGE SCALE GENOMIC DNA]</scope>
    <source>
        <strain evidence="1">cv. G1812</strain>
    </source>
</reference>